<dbReference type="Pfam" id="PF20167">
    <property type="entry name" value="Transposase_32"/>
    <property type="match status" value="1"/>
</dbReference>
<dbReference type="Proteomes" id="UP000501690">
    <property type="component" value="Linkage Group LG6"/>
</dbReference>
<feature type="domain" description="Putative plant transposon protein" evidence="2">
    <location>
        <begin position="81"/>
        <end position="254"/>
    </location>
</feature>
<protein>
    <recommendedName>
        <fullName evidence="2">Putative plant transposon protein domain-containing protein</fullName>
    </recommendedName>
</protein>
<dbReference type="EMBL" id="CP039350">
    <property type="protein sequence ID" value="QCD96137.1"/>
    <property type="molecule type" value="Genomic_DNA"/>
</dbReference>
<evidence type="ECO:0000313" key="3">
    <source>
        <dbReference type="EMBL" id="QCD96137.1"/>
    </source>
</evidence>
<dbReference type="AlphaFoldDB" id="A0A4D6M5M3"/>
<name>A0A4D6M5M3_VIGUN</name>
<dbReference type="InterPro" id="IPR046796">
    <property type="entry name" value="Transposase_32_dom"/>
</dbReference>
<evidence type="ECO:0000259" key="2">
    <source>
        <dbReference type="Pfam" id="PF20167"/>
    </source>
</evidence>
<accession>A0A4D6M5M3</accession>
<sequence length="311" mass="35277">MAPPKASQDSKKWKLARGSTSCAPPIDSMDEDAEFEYDQHNFTYEVVTRRFLETMPVGILPERHFNLKVGEFDDFRLELERRQWHRVLGNLPNEVDEVLVKEFYANAYNSNGYLPRQAKALNTILRTLVFPADRNTPYGDFLNEDKEFEAIATLLCIPGESYVIGVFGTPVRILCKHLNSLAQMWSVFSYNNISSNTHTSDINLERSYLIFAIMTKIEIDIGVVISQEIALIWSNATKLGFLAVITTLYKAKCVVSDTPILFRLQPSINSWFISKHCMNPTVDHVPAPRPVARPRPLSVPRASSSISEATF</sequence>
<evidence type="ECO:0000313" key="4">
    <source>
        <dbReference type="Proteomes" id="UP000501690"/>
    </source>
</evidence>
<evidence type="ECO:0000256" key="1">
    <source>
        <dbReference type="SAM" id="MobiDB-lite"/>
    </source>
</evidence>
<proteinExistence type="predicted"/>
<reference evidence="3 4" key="1">
    <citation type="submission" date="2019-04" db="EMBL/GenBank/DDBJ databases">
        <title>An improved genome assembly and genetic linkage map for asparagus bean, Vigna unguiculata ssp. sesquipedialis.</title>
        <authorList>
            <person name="Xia Q."/>
            <person name="Zhang R."/>
            <person name="Dong Y."/>
        </authorList>
    </citation>
    <scope>NUCLEOTIDE SEQUENCE [LARGE SCALE GENOMIC DNA]</scope>
    <source>
        <tissue evidence="3">Leaf</tissue>
    </source>
</reference>
<keyword evidence="4" id="KW-1185">Reference proteome</keyword>
<gene>
    <name evidence="3" type="ORF">DEO72_LG6g839</name>
</gene>
<organism evidence="3 4">
    <name type="scientific">Vigna unguiculata</name>
    <name type="common">Cowpea</name>
    <dbReference type="NCBI Taxonomy" id="3917"/>
    <lineage>
        <taxon>Eukaryota</taxon>
        <taxon>Viridiplantae</taxon>
        <taxon>Streptophyta</taxon>
        <taxon>Embryophyta</taxon>
        <taxon>Tracheophyta</taxon>
        <taxon>Spermatophyta</taxon>
        <taxon>Magnoliopsida</taxon>
        <taxon>eudicotyledons</taxon>
        <taxon>Gunneridae</taxon>
        <taxon>Pentapetalae</taxon>
        <taxon>rosids</taxon>
        <taxon>fabids</taxon>
        <taxon>Fabales</taxon>
        <taxon>Fabaceae</taxon>
        <taxon>Papilionoideae</taxon>
        <taxon>50 kb inversion clade</taxon>
        <taxon>NPAAA clade</taxon>
        <taxon>indigoferoid/millettioid clade</taxon>
        <taxon>Phaseoleae</taxon>
        <taxon>Vigna</taxon>
    </lineage>
</organism>
<feature type="region of interest" description="Disordered" evidence="1">
    <location>
        <begin position="1"/>
        <end position="21"/>
    </location>
</feature>